<evidence type="ECO:0000256" key="1">
    <source>
        <dbReference type="SAM" id="MobiDB-lite"/>
    </source>
</evidence>
<dbReference type="AlphaFoldDB" id="A0A0D2MIZ5"/>
<dbReference type="CDD" id="cd12087">
    <property type="entry name" value="TM_EGFR-like"/>
    <property type="match status" value="1"/>
</dbReference>
<dbReference type="GeneID" id="25730404"/>
<proteinExistence type="predicted"/>
<dbReference type="PANTHER" id="PTHR16861">
    <property type="entry name" value="GLYCOPROTEIN 38"/>
    <property type="match status" value="1"/>
</dbReference>
<keyword evidence="2" id="KW-0472">Membrane</keyword>
<organism evidence="3 4">
    <name type="scientific">Monoraphidium neglectum</name>
    <dbReference type="NCBI Taxonomy" id="145388"/>
    <lineage>
        <taxon>Eukaryota</taxon>
        <taxon>Viridiplantae</taxon>
        <taxon>Chlorophyta</taxon>
        <taxon>core chlorophytes</taxon>
        <taxon>Chlorophyceae</taxon>
        <taxon>CS clade</taxon>
        <taxon>Sphaeropleales</taxon>
        <taxon>Selenastraceae</taxon>
        <taxon>Monoraphidium</taxon>
    </lineage>
</organism>
<protein>
    <submittedName>
        <fullName evidence="3">Uncharacterized protein</fullName>
    </submittedName>
</protein>
<feature type="transmembrane region" description="Helical" evidence="2">
    <location>
        <begin position="86"/>
        <end position="113"/>
    </location>
</feature>
<name>A0A0D2MIZ5_9CHLO</name>
<feature type="region of interest" description="Disordered" evidence="1">
    <location>
        <begin position="61"/>
        <end position="83"/>
    </location>
</feature>
<evidence type="ECO:0000313" key="4">
    <source>
        <dbReference type="Proteomes" id="UP000054498"/>
    </source>
</evidence>
<keyword evidence="2" id="KW-0812">Transmembrane</keyword>
<gene>
    <name evidence="3" type="ORF">MNEG_12987</name>
</gene>
<reference evidence="3 4" key="1">
    <citation type="journal article" date="2013" name="BMC Genomics">
        <title>Reconstruction of the lipid metabolism for the microalga Monoraphidium neglectum from its genome sequence reveals characteristics suitable for biofuel production.</title>
        <authorList>
            <person name="Bogen C."/>
            <person name="Al-Dilaimi A."/>
            <person name="Albersmeier A."/>
            <person name="Wichmann J."/>
            <person name="Grundmann M."/>
            <person name="Rupp O."/>
            <person name="Lauersen K.J."/>
            <person name="Blifernez-Klassen O."/>
            <person name="Kalinowski J."/>
            <person name="Goesmann A."/>
            <person name="Mussgnug J.H."/>
            <person name="Kruse O."/>
        </authorList>
    </citation>
    <scope>NUCLEOTIDE SEQUENCE [LARGE SCALE GENOMIC DNA]</scope>
    <source>
        <strain evidence="3 4">SAG 48.87</strain>
    </source>
</reference>
<feature type="compositionally biased region" description="Polar residues" evidence="1">
    <location>
        <begin position="69"/>
        <end position="78"/>
    </location>
</feature>
<evidence type="ECO:0000313" key="3">
    <source>
        <dbReference type="EMBL" id="KIY94975.1"/>
    </source>
</evidence>
<dbReference type="RefSeq" id="XP_013893995.1">
    <property type="nucleotide sequence ID" value="XM_014038541.1"/>
</dbReference>
<keyword evidence="4" id="KW-1185">Reference proteome</keyword>
<keyword evidence="2" id="KW-1133">Transmembrane helix</keyword>
<dbReference type="Proteomes" id="UP000054498">
    <property type="component" value="Unassembled WGS sequence"/>
</dbReference>
<dbReference type="KEGG" id="mng:MNEG_12987"/>
<dbReference type="EMBL" id="KK103775">
    <property type="protein sequence ID" value="KIY94975.1"/>
    <property type="molecule type" value="Genomic_DNA"/>
</dbReference>
<dbReference type="PANTHER" id="PTHR16861:SF4">
    <property type="entry name" value="SH3 DOMAIN PROTEIN (AFU_ORTHOLOGUE AFUA_1G13610)"/>
    <property type="match status" value="1"/>
</dbReference>
<evidence type="ECO:0000256" key="2">
    <source>
        <dbReference type="SAM" id="Phobius"/>
    </source>
</evidence>
<sequence length="177" mass="18164">MNLAGNTRFCPTAQTVAQLSRAAVAQLSRRNAINITCTLGDMTQTTMSQYLSNPAAFMTSIPPAPPSKGLTSSPSSGPRGQKGGKLGAGAIAGIVIGVLAAVGIVGALAFFVIRPIIQERKAQGFFKTRELDLPTSTSINNHNQHGGAAAALETGWGRTYPANGGFPANGNAADRAI</sequence>
<accession>A0A0D2MIZ5</accession>